<feature type="transmembrane region" description="Helical" evidence="6">
    <location>
        <begin position="254"/>
        <end position="273"/>
    </location>
</feature>
<dbReference type="InterPro" id="IPR011701">
    <property type="entry name" value="MFS"/>
</dbReference>
<evidence type="ECO:0000256" key="4">
    <source>
        <dbReference type="ARBA" id="ARBA00022989"/>
    </source>
</evidence>
<feature type="domain" description="Major facilitator superfamily (MFS) profile" evidence="7">
    <location>
        <begin position="10"/>
        <end position="398"/>
    </location>
</feature>
<dbReference type="InterPro" id="IPR036259">
    <property type="entry name" value="MFS_trans_sf"/>
</dbReference>
<proteinExistence type="predicted"/>
<dbReference type="SUPFAM" id="SSF103473">
    <property type="entry name" value="MFS general substrate transporter"/>
    <property type="match status" value="1"/>
</dbReference>
<evidence type="ECO:0000259" key="7">
    <source>
        <dbReference type="PROSITE" id="PS50850"/>
    </source>
</evidence>
<feature type="transmembrane region" description="Helical" evidence="6">
    <location>
        <begin position="309"/>
        <end position="331"/>
    </location>
</feature>
<dbReference type="PANTHER" id="PTHR43124:SF3">
    <property type="entry name" value="CHLORAMPHENICOL EFFLUX PUMP RV0191"/>
    <property type="match status" value="1"/>
</dbReference>
<keyword evidence="4 6" id="KW-1133">Transmembrane helix</keyword>
<feature type="transmembrane region" description="Helical" evidence="6">
    <location>
        <begin position="12"/>
        <end position="36"/>
    </location>
</feature>
<sequence length="400" mass="40833">MEERRESPRRLLFAAWLLAVCGSAYLIAPAGILPVLTAELAIGAAAASWIVSVPYAAEAVVGLPAGRVLDRFDAGRVVTAAVLGLLVAIVWGWFAGGEGDYASFLASRFLGGMAFAALWIASIDLVGRSVDPRNEATALGFYTTSGPAGLALGLALAPIAASGAGWLATFPVLGCLLTLSFVAFALVGGTADPPSNDARPGPTAGALADVLGNRRVWPVAAMAFVAYSLLLLFSGWMPSYLAATFDLSLEEGGLLVALVPAIGILSRSGGGLVSDRLMERRRRPIARASFLVVAPATAALLAVNDATLVVVLLVLVGFFVQFGIGVFFSYARDLVPDAVGGTTVAFVSTVGILGSFTAPVVAGTLIEDTGAFDAAFGYAALLAVAGLAFAWIAPEPGGAD</sequence>
<feature type="transmembrane region" description="Helical" evidence="6">
    <location>
        <begin position="166"/>
        <end position="187"/>
    </location>
</feature>
<evidence type="ECO:0000256" key="1">
    <source>
        <dbReference type="ARBA" id="ARBA00004651"/>
    </source>
</evidence>
<feature type="transmembrane region" description="Helical" evidence="6">
    <location>
        <begin position="139"/>
        <end position="160"/>
    </location>
</feature>
<feature type="transmembrane region" description="Helical" evidence="6">
    <location>
        <begin position="77"/>
        <end position="94"/>
    </location>
</feature>
<protein>
    <submittedName>
        <fullName evidence="8">Nitrate/nitrite transporter</fullName>
    </submittedName>
</protein>
<evidence type="ECO:0000256" key="5">
    <source>
        <dbReference type="ARBA" id="ARBA00023136"/>
    </source>
</evidence>
<dbReference type="EMBL" id="JBHTBF010000003">
    <property type="protein sequence ID" value="MFC7318335.1"/>
    <property type="molecule type" value="Genomic_DNA"/>
</dbReference>
<dbReference type="GO" id="GO:0005886">
    <property type="term" value="C:plasma membrane"/>
    <property type="evidence" value="ECO:0007669"/>
    <property type="project" value="UniProtKB-SubCell"/>
</dbReference>
<feature type="transmembrane region" description="Helical" evidence="6">
    <location>
        <begin position="285"/>
        <end position="303"/>
    </location>
</feature>
<feature type="transmembrane region" description="Helical" evidence="6">
    <location>
        <begin position="374"/>
        <end position="393"/>
    </location>
</feature>
<dbReference type="Pfam" id="PF07690">
    <property type="entry name" value="MFS_1"/>
    <property type="match status" value="1"/>
</dbReference>
<keyword evidence="2" id="KW-1003">Cell membrane</keyword>
<evidence type="ECO:0000313" key="8">
    <source>
        <dbReference type="EMBL" id="MFC7318335.1"/>
    </source>
</evidence>
<accession>A0ABD6ADN8</accession>
<keyword evidence="5 6" id="KW-0472">Membrane</keyword>
<evidence type="ECO:0000256" key="3">
    <source>
        <dbReference type="ARBA" id="ARBA00022692"/>
    </source>
</evidence>
<gene>
    <name evidence="8" type="ORF">ACFQPE_16265</name>
</gene>
<evidence type="ECO:0000256" key="6">
    <source>
        <dbReference type="SAM" id="Phobius"/>
    </source>
</evidence>
<dbReference type="Proteomes" id="UP001596547">
    <property type="component" value="Unassembled WGS sequence"/>
</dbReference>
<name>A0ABD6ADN8_9EURY</name>
<feature type="transmembrane region" description="Helical" evidence="6">
    <location>
        <begin position="106"/>
        <end position="127"/>
    </location>
</feature>
<dbReference type="Gene3D" id="1.20.1250.20">
    <property type="entry name" value="MFS general substrate transporter like domains"/>
    <property type="match status" value="2"/>
</dbReference>
<keyword evidence="9" id="KW-1185">Reference proteome</keyword>
<feature type="transmembrane region" description="Helical" evidence="6">
    <location>
        <begin position="343"/>
        <end position="362"/>
    </location>
</feature>
<organism evidence="8 9">
    <name type="scientific">Halomarina halobia</name>
    <dbReference type="NCBI Taxonomy" id="3033386"/>
    <lineage>
        <taxon>Archaea</taxon>
        <taxon>Methanobacteriati</taxon>
        <taxon>Methanobacteriota</taxon>
        <taxon>Stenosarchaea group</taxon>
        <taxon>Halobacteria</taxon>
        <taxon>Halobacteriales</taxon>
        <taxon>Natronomonadaceae</taxon>
        <taxon>Halomarina</taxon>
    </lineage>
</organism>
<dbReference type="InterPro" id="IPR050189">
    <property type="entry name" value="MFS_Efflux_Transporters"/>
</dbReference>
<dbReference type="PANTHER" id="PTHR43124">
    <property type="entry name" value="PURINE EFFLUX PUMP PBUE"/>
    <property type="match status" value="1"/>
</dbReference>
<feature type="transmembrane region" description="Helical" evidence="6">
    <location>
        <begin position="216"/>
        <end position="234"/>
    </location>
</feature>
<dbReference type="PROSITE" id="PS50850">
    <property type="entry name" value="MFS"/>
    <property type="match status" value="1"/>
</dbReference>
<keyword evidence="3 6" id="KW-0812">Transmembrane</keyword>
<dbReference type="RefSeq" id="WP_276305873.1">
    <property type="nucleotide sequence ID" value="NZ_CP119993.1"/>
</dbReference>
<evidence type="ECO:0000256" key="2">
    <source>
        <dbReference type="ARBA" id="ARBA00022475"/>
    </source>
</evidence>
<reference evidence="8 9" key="1">
    <citation type="journal article" date="2019" name="Int. J. Syst. Evol. Microbiol.">
        <title>The Global Catalogue of Microorganisms (GCM) 10K type strain sequencing project: providing services to taxonomists for standard genome sequencing and annotation.</title>
        <authorList>
            <consortium name="The Broad Institute Genomics Platform"/>
            <consortium name="The Broad Institute Genome Sequencing Center for Infectious Disease"/>
            <person name="Wu L."/>
            <person name="Ma J."/>
        </authorList>
    </citation>
    <scope>NUCLEOTIDE SEQUENCE [LARGE SCALE GENOMIC DNA]</scope>
    <source>
        <strain evidence="8 9">PSR21</strain>
    </source>
</reference>
<feature type="transmembrane region" description="Helical" evidence="6">
    <location>
        <begin position="42"/>
        <end position="65"/>
    </location>
</feature>
<dbReference type="AlphaFoldDB" id="A0ABD6ADN8"/>
<dbReference type="GeneID" id="79317488"/>
<comment type="subcellular location">
    <subcellularLocation>
        <location evidence="1">Cell membrane</location>
        <topology evidence="1">Multi-pass membrane protein</topology>
    </subcellularLocation>
</comment>
<evidence type="ECO:0000313" key="9">
    <source>
        <dbReference type="Proteomes" id="UP001596547"/>
    </source>
</evidence>
<comment type="caution">
    <text evidence="8">The sequence shown here is derived from an EMBL/GenBank/DDBJ whole genome shotgun (WGS) entry which is preliminary data.</text>
</comment>
<dbReference type="InterPro" id="IPR020846">
    <property type="entry name" value="MFS_dom"/>
</dbReference>